<dbReference type="GO" id="GO:0003677">
    <property type="term" value="F:DNA binding"/>
    <property type="evidence" value="ECO:0007669"/>
    <property type="project" value="InterPro"/>
</dbReference>
<dbReference type="PROSITE" id="PS50043">
    <property type="entry name" value="HTH_LUXR_2"/>
    <property type="match status" value="1"/>
</dbReference>
<protein>
    <submittedName>
        <fullName evidence="4">Helix-turn-helix transcriptional regulator</fullName>
    </submittedName>
</protein>
<dbReference type="SUPFAM" id="SSF46894">
    <property type="entry name" value="C-terminal effector domain of the bipartite response regulators"/>
    <property type="match status" value="1"/>
</dbReference>
<dbReference type="Gene3D" id="1.10.10.10">
    <property type="entry name" value="Winged helix-like DNA-binding domain superfamily/Winged helix DNA-binding domain"/>
    <property type="match status" value="1"/>
</dbReference>
<gene>
    <name evidence="4" type="ORF">C1S78_21590</name>
</gene>
<name>A0A8H2PHD6_MYCMU</name>
<dbReference type="SMART" id="SM00421">
    <property type="entry name" value="HTH_LUXR"/>
    <property type="match status" value="1"/>
</dbReference>
<dbReference type="Gene3D" id="3.40.50.300">
    <property type="entry name" value="P-loop containing nucleotide triphosphate hydrolases"/>
    <property type="match status" value="1"/>
</dbReference>
<dbReference type="InterPro" id="IPR041664">
    <property type="entry name" value="AAA_16"/>
</dbReference>
<dbReference type="PANTHER" id="PTHR16305">
    <property type="entry name" value="TESTICULAR SOLUBLE ADENYLYL CYCLASE"/>
    <property type="match status" value="1"/>
</dbReference>
<dbReference type="CDD" id="cd06170">
    <property type="entry name" value="LuxR_C_like"/>
    <property type="match status" value="1"/>
</dbReference>
<dbReference type="GO" id="GO:0006355">
    <property type="term" value="P:regulation of DNA-templated transcription"/>
    <property type="evidence" value="ECO:0007669"/>
    <property type="project" value="InterPro"/>
</dbReference>
<dbReference type="Pfam" id="PF13191">
    <property type="entry name" value="AAA_16"/>
    <property type="match status" value="1"/>
</dbReference>
<reference evidence="4" key="1">
    <citation type="submission" date="2018-01" db="EMBL/GenBank/DDBJ databases">
        <title>Comparative genomics of Mycobacterium mucogenicum and Mycobacterium neoaurum clade members emphasizing tRNA and non-coding RNA.</title>
        <authorList>
            <person name="Behra P.R.K."/>
            <person name="Pettersson B.M.F."/>
            <person name="Das S."/>
            <person name="Dasgupta S."/>
            <person name="Kirsebom L.A."/>
        </authorList>
    </citation>
    <scope>NUCLEOTIDE SEQUENCE</scope>
    <source>
        <strain evidence="4">DSM 44124</strain>
    </source>
</reference>
<dbReference type="PROSITE" id="PS00622">
    <property type="entry name" value="HTH_LUXR_1"/>
    <property type="match status" value="1"/>
</dbReference>
<dbReference type="InterPro" id="IPR036388">
    <property type="entry name" value="WH-like_DNA-bd_sf"/>
</dbReference>
<evidence type="ECO:0000256" key="2">
    <source>
        <dbReference type="ARBA" id="ARBA00022840"/>
    </source>
</evidence>
<dbReference type="Pfam" id="PF00196">
    <property type="entry name" value="GerE"/>
    <property type="match status" value="1"/>
</dbReference>
<dbReference type="AlphaFoldDB" id="A0A8H2PHD6"/>
<sequence>MQEAIFPVTMTRPQSPMVGRGELTRLVNEVASGAPDAPQAVILAGEPGIGKSALLRHAVAAPALRDATILFAGGSEPDHVRPFTALTELLWPISDRIADLPAPMRDALQDIVNGNAGAAGHGPALVQQAVLALVAIAAGDRLLVIVLDDFDRFEPDSRQVLTYVIGRVPHLAVRVLISARRVDLLNELDRSVKVVDVGPLTDSAAAELIESQSLVPDASVRGEIIRWSGGNPLALIESARFYGKSGSLRFRVNHMVGPGFAHALFVQQLSELPADARRLTLFAAAGAGYETIDTITAAAGFGADLQRWEPALERSLVTVTEDRRVRFSHTLLRSVAYSEGDLADRRAAHIALAASPQLDVACRAWHLAAAADGPDETVASLLEQGAERSRQRGGYLEVARALQRAAELSPDSGDAARRFTLASVAANFGGDPSWALALNASAVQRSGDPEIVGHAALTRASVLLQSARPAEAAELVRSALDGEPPANSVLRLALMYTAASAAYYSGELSHRRRLGRWLADSARDILGESSVPTPFPAEAGPVQRAYIAMYADSAGSAHDRPAPWDRRWLHPMPAPVEPFRRLVVGAMAYATEDSELAVTELRAAVEQLKAAGGLRGFTFAIAPLAWGLHDTGRWSELVNLLDETETLCAVYDLALLHAESNVVRAHLLACRGEAGAADAAVDAAARVIADEGGSATRTALAWATGRNALARSDFESAYQALRQMLDADGEPTHVVISHRAIADLAWAGARSGHIDEVRPLVAAIGRQLGSNPPVRLRLLRHQALALTATTHLAERHFRLAVFDPAGDQWPMERARARLHYGEWLRRVRRPAEARTQLTAALEVFDRLDAAPYAQIARAELRAAGVTSSNSGAVSGLDSLTAQERQIVSMAASGLTNPEIGQRLNLSPRTIASHLYNVYPKLGVSRRHQLRDLLGD</sequence>
<dbReference type="InterPro" id="IPR000792">
    <property type="entry name" value="Tscrpt_reg_LuxR_C"/>
</dbReference>
<dbReference type="InterPro" id="IPR027417">
    <property type="entry name" value="P-loop_NTPase"/>
</dbReference>
<dbReference type="PRINTS" id="PR00038">
    <property type="entry name" value="HTHLUXR"/>
</dbReference>
<accession>A0A8H2PHD6</accession>
<keyword evidence="1" id="KW-0547">Nucleotide-binding</keyword>
<dbReference type="InterPro" id="IPR016032">
    <property type="entry name" value="Sig_transdc_resp-reg_C-effctor"/>
</dbReference>
<dbReference type="GO" id="GO:0005737">
    <property type="term" value="C:cytoplasm"/>
    <property type="evidence" value="ECO:0007669"/>
    <property type="project" value="TreeGrafter"/>
</dbReference>
<dbReference type="GO" id="GO:0005524">
    <property type="term" value="F:ATP binding"/>
    <property type="evidence" value="ECO:0007669"/>
    <property type="project" value="UniProtKB-KW"/>
</dbReference>
<proteinExistence type="predicted"/>
<evidence type="ECO:0000256" key="1">
    <source>
        <dbReference type="ARBA" id="ARBA00022741"/>
    </source>
</evidence>
<dbReference type="SUPFAM" id="SSF52540">
    <property type="entry name" value="P-loop containing nucleoside triphosphate hydrolases"/>
    <property type="match status" value="1"/>
</dbReference>
<organism evidence="4">
    <name type="scientific">Mycolicibacterium mucogenicum DSM 44124</name>
    <dbReference type="NCBI Taxonomy" id="1226753"/>
    <lineage>
        <taxon>Bacteria</taxon>
        <taxon>Bacillati</taxon>
        <taxon>Actinomycetota</taxon>
        <taxon>Actinomycetes</taxon>
        <taxon>Mycobacteriales</taxon>
        <taxon>Mycobacteriaceae</taxon>
        <taxon>Mycolicibacterium</taxon>
    </lineage>
</organism>
<dbReference type="EMBL" id="POTL01000001">
    <property type="protein sequence ID" value="TLH54616.1"/>
    <property type="molecule type" value="Genomic_DNA"/>
</dbReference>
<comment type="caution">
    <text evidence="4">The sequence shown here is derived from an EMBL/GenBank/DDBJ whole genome shotgun (WGS) entry which is preliminary data.</text>
</comment>
<dbReference type="GO" id="GO:0004016">
    <property type="term" value="F:adenylate cyclase activity"/>
    <property type="evidence" value="ECO:0007669"/>
    <property type="project" value="TreeGrafter"/>
</dbReference>
<evidence type="ECO:0000313" key="4">
    <source>
        <dbReference type="EMBL" id="TLH54616.1"/>
    </source>
</evidence>
<evidence type="ECO:0000259" key="3">
    <source>
        <dbReference type="PROSITE" id="PS50043"/>
    </source>
</evidence>
<dbReference type="PANTHER" id="PTHR16305:SF35">
    <property type="entry name" value="TRANSCRIPTIONAL ACTIVATOR DOMAIN"/>
    <property type="match status" value="1"/>
</dbReference>
<feature type="domain" description="HTH luxR-type" evidence="3">
    <location>
        <begin position="872"/>
        <end position="935"/>
    </location>
</feature>
<keyword evidence="2" id="KW-0067">ATP-binding</keyword>